<name>A0A9C6WG98_ARADU</name>
<dbReference type="InterPro" id="IPR001810">
    <property type="entry name" value="F-box_dom"/>
</dbReference>
<dbReference type="GeneID" id="127745567"/>
<dbReference type="Pfam" id="PF08268">
    <property type="entry name" value="FBA_3"/>
    <property type="match status" value="1"/>
</dbReference>
<gene>
    <name evidence="3" type="primary">LOC127745567</name>
</gene>
<evidence type="ECO:0000259" key="1">
    <source>
        <dbReference type="PROSITE" id="PS50181"/>
    </source>
</evidence>
<evidence type="ECO:0000313" key="2">
    <source>
        <dbReference type="Proteomes" id="UP000515211"/>
    </source>
</evidence>
<dbReference type="KEGG" id="adu:127745567"/>
<proteinExistence type="predicted"/>
<sequence>MSDIPPIEVEVPQLPDEVINEILYLCDALTIVTFSATCRYSRQRITSFDFLNQISKIWKRRGCSLFIHFGFASPIITSVDWIMKIDALTGKTGYLNLPFLLTQHDWFQLIGVEMGVFCIRYSSLGRRSHLVIWNPLIQISRVLDDPLQLSSCEGSFIYAFAHFPNSVHYAILHIFEDEPDSTAYTLSMYTSFTRNWHVRISCPLYVQWLDPSYVVANGVVYWLADREDGDQSYIVSFSLMTLTFEQIYVPPEVMSHYGCLLVRDGCLCLASNNHTFYSYNSVIWQVSDTDEGVNWSQLFTYNGIGTLYVPAIIVDHDVIQVMERHLQLVGAQVIAYSQFFCSI</sequence>
<dbReference type="RefSeq" id="XP_052114347.1">
    <property type="nucleotide sequence ID" value="XM_052258387.1"/>
</dbReference>
<protein>
    <submittedName>
        <fullName evidence="3">Uncharacterized protein LOC127745567</fullName>
    </submittedName>
</protein>
<dbReference type="InterPro" id="IPR050796">
    <property type="entry name" value="SCF_F-box_component"/>
</dbReference>
<dbReference type="SUPFAM" id="SSF81383">
    <property type="entry name" value="F-box domain"/>
    <property type="match status" value="1"/>
</dbReference>
<dbReference type="InterPro" id="IPR013187">
    <property type="entry name" value="F-box-assoc_dom_typ3"/>
</dbReference>
<keyword evidence="2" id="KW-1185">Reference proteome</keyword>
<dbReference type="InterPro" id="IPR036047">
    <property type="entry name" value="F-box-like_dom_sf"/>
</dbReference>
<accession>A0A9C6WG98</accession>
<evidence type="ECO:0000313" key="3">
    <source>
        <dbReference type="RefSeq" id="XP_052114347.1"/>
    </source>
</evidence>
<reference evidence="2" key="1">
    <citation type="journal article" date="2016" name="Nat. Genet.">
        <title>The genome sequences of Arachis duranensis and Arachis ipaensis, the diploid ancestors of cultivated peanut.</title>
        <authorList>
            <person name="Bertioli D.J."/>
            <person name="Cannon S.B."/>
            <person name="Froenicke L."/>
            <person name="Huang G."/>
            <person name="Farmer A.D."/>
            <person name="Cannon E.K."/>
            <person name="Liu X."/>
            <person name="Gao D."/>
            <person name="Clevenger J."/>
            <person name="Dash S."/>
            <person name="Ren L."/>
            <person name="Moretzsohn M.C."/>
            <person name="Shirasawa K."/>
            <person name="Huang W."/>
            <person name="Vidigal B."/>
            <person name="Abernathy B."/>
            <person name="Chu Y."/>
            <person name="Niederhuth C.E."/>
            <person name="Umale P."/>
            <person name="Araujo A.C."/>
            <person name="Kozik A."/>
            <person name="Kim K.D."/>
            <person name="Burow M.D."/>
            <person name="Varshney R.K."/>
            <person name="Wang X."/>
            <person name="Zhang X."/>
            <person name="Barkley N."/>
            <person name="Guimaraes P.M."/>
            <person name="Isobe S."/>
            <person name="Guo B."/>
            <person name="Liao B."/>
            <person name="Stalker H.T."/>
            <person name="Schmitz R.J."/>
            <person name="Scheffler B.E."/>
            <person name="Leal-Bertioli S.C."/>
            <person name="Xun X."/>
            <person name="Jackson S.A."/>
            <person name="Michelmore R."/>
            <person name="Ozias-Akins P."/>
        </authorList>
    </citation>
    <scope>NUCLEOTIDE SEQUENCE [LARGE SCALE GENOMIC DNA]</scope>
    <source>
        <strain evidence="2">cv. V14167</strain>
    </source>
</reference>
<organism evidence="2 3">
    <name type="scientific">Arachis duranensis</name>
    <name type="common">Wild peanut</name>
    <dbReference type="NCBI Taxonomy" id="130453"/>
    <lineage>
        <taxon>Eukaryota</taxon>
        <taxon>Viridiplantae</taxon>
        <taxon>Streptophyta</taxon>
        <taxon>Embryophyta</taxon>
        <taxon>Tracheophyta</taxon>
        <taxon>Spermatophyta</taxon>
        <taxon>Magnoliopsida</taxon>
        <taxon>eudicotyledons</taxon>
        <taxon>Gunneridae</taxon>
        <taxon>Pentapetalae</taxon>
        <taxon>rosids</taxon>
        <taxon>fabids</taxon>
        <taxon>Fabales</taxon>
        <taxon>Fabaceae</taxon>
        <taxon>Papilionoideae</taxon>
        <taxon>50 kb inversion clade</taxon>
        <taxon>dalbergioids sensu lato</taxon>
        <taxon>Dalbergieae</taxon>
        <taxon>Pterocarpus clade</taxon>
        <taxon>Arachis</taxon>
    </lineage>
</organism>
<dbReference type="Proteomes" id="UP000515211">
    <property type="component" value="Chromosome 3"/>
</dbReference>
<dbReference type="PROSITE" id="PS50181">
    <property type="entry name" value="FBOX"/>
    <property type="match status" value="1"/>
</dbReference>
<dbReference type="InterPro" id="IPR017451">
    <property type="entry name" value="F-box-assoc_interact_dom"/>
</dbReference>
<dbReference type="AlphaFoldDB" id="A0A9C6WG98"/>
<dbReference type="NCBIfam" id="TIGR01640">
    <property type="entry name" value="F_box_assoc_1"/>
    <property type="match status" value="1"/>
</dbReference>
<reference evidence="3" key="2">
    <citation type="submission" date="2025-08" db="UniProtKB">
        <authorList>
            <consortium name="RefSeq"/>
        </authorList>
    </citation>
    <scope>IDENTIFICATION</scope>
    <source>
        <tissue evidence="3">Whole plant</tissue>
    </source>
</reference>
<feature type="domain" description="F-box" evidence="1">
    <location>
        <begin position="8"/>
        <end position="61"/>
    </location>
</feature>
<dbReference type="PANTHER" id="PTHR31672">
    <property type="entry name" value="BNACNNG10540D PROTEIN"/>
    <property type="match status" value="1"/>
</dbReference>
<dbReference type="Pfam" id="PF00646">
    <property type="entry name" value="F-box"/>
    <property type="match status" value="1"/>
</dbReference>
<dbReference type="CDD" id="cd09917">
    <property type="entry name" value="F-box_SF"/>
    <property type="match status" value="1"/>
</dbReference>
<dbReference type="PANTHER" id="PTHR31672:SF13">
    <property type="entry name" value="F-BOX PROTEIN CPR30-LIKE"/>
    <property type="match status" value="1"/>
</dbReference>